<proteinExistence type="predicted"/>
<name>A0AAE0KNQ3_9PEZI</name>
<protein>
    <submittedName>
        <fullName evidence="1">Uncharacterized protein</fullName>
    </submittedName>
</protein>
<reference evidence="1" key="1">
    <citation type="journal article" date="2023" name="Mol. Phylogenet. Evol.">
        <title>Genome-scale phylogeny and comparative genomics of the fungal order Sordariales.</title>
        <authorList>
            <person name="Hensen N."/>
            <person name="Bonometti L."/>
            <person name="Westerberg I."/>
            <person name="Brannstrom I.O."/>
            <person name="Guillou S."/>
            <person name="Cros-Aarteil S."/>
            <person name="Calhoun S."/>
            <person name="Haridas S."/>
            <person name="Kuo A."/>
            <person name="Mondo S."/>
            <person name="Pangilinan J."/>
            <person name="Riley R."/>
            <person name="LaButti K."/>
            <person name="Andreopoulos B."/>
            <person name="Lipzen A."/>
            <person name="Chen C."/>
            <person name="Yan M."/>
            <person name="Daum C."/>
            <person name="Ng V."/>
            <person name="Clum A."/>
            <person name="Steindorff A."/>
            <person name="Ohm R.A."/>
            <person name="Martin F."/>
            <person name="Silar P."/>
            <person name="Natvig D.O."/>
            <person name="Lalanne C."/>
            <person name="Gautier V."/>
            <person name="Ament-Velasquez S.L."/>
            <person name="Kruys A."/>
            <person name="Hutchinson M.I."/>
            <person name="Powell A.J."/>
            <person name="Barry K."/>
            <person name="Miller A.N."/>
            <person name="Grigoriev I.V."/>
            <person name="Debuchy R."/>
            <person name="Gladieux P."/>
            <person name="Hiltunen Thoren M."/>
            <person name="Johannesson H."/>
        </authorList>
    </citation>
    <scope>NUCLEOTIDE SEQUENCE</scope>
    <source>
        <strain evidence="1">CBS 958.72</strain>
    </source>
</reference>
<comment type="caution">
    <text evidence="1">The sequence shown here is derived from an EMBL/GenBank/DDBJ whole genome shotgun (WGS) entry which is preliminary data.</text>
</comment>
<sequence length="236" mass="25993">MTYAATFAVTDWGPSWDLEPSISLLLACESHTTVGMNNRHTAIGSFPTFPCLFSLCGDPYVWYIQPRVATPSEPLNYLGRFHAPIELGSRRARLTTTQAPIGTASLSSVDSPRAGLGLSLKEGTRYFGYPITRTWGHINALIGYSCARLGPLVASEEQALTNMLHLQPISPIPYVFLSDHCIGLKQFPRVESHHVAALAHRAPGASTPSFTRIPRSSLWSEREIREKQNKYAPNNA</sequence>
<evidence type="ECO:0000313" key="1">
    <source>
        <dbReference type="EMBL" id="KAK3379552.1"/>
    </source>
</evidence>
<dbReference type="Proteomes" id="UP001287356">
    <property type="component" value="Unassembled WGS sequence"/>
</dbReference>
<keyword evidence="2" id="KW-1185">Reference proteome</keyword>
<reference evidence="1" key="2">
    <citation type="submission" date="2023-06" db="EMBL/GenBank/DDBJ databases">
        <authorList>
            <consortium name="Lawrence Berkeley National Laboratory"/>
            <person name="Haridas S."/>
            <person name="Hensen N."/>
            <person name="Bonometti L."/>
            <person name="Westerberg I."/>
            <person name="Brannstrom I.O."/>
            <person name="Guillou S."/>
            <person name="Cros-Aarteil S."/>
            <person name="Calhoun S."/>
            <person name="Kuo A."/>
            <person name="Mondo S."/>
            <person name="Pangilinan J."/>
            <person name="Riley R."/>
            <person name="Labutti K."/>
            <person name="Andreopoulos B."/>
            <person name="Lipzen A."/>
            <person name="Chen C."/>
            <person name="Yanf M."/>
            <person name="Daum C."/>
            <person name="Ng V."/>
            <person name="Clum A."/>
            <person name="Steindorff A."/>
            <person name="Ohm R."/>
            <person name="Martin F."/>
            <person name="Silar P."/>
            <person name="Natvig D."/>
            <person name="Lalanne C."/>
            <person name="Gautier V."/>
            <person name="Ament-Velasquez S.L."/>
            <person name="Kruys A."/>
            <person name="Hutchinson M.I."/>
            <person name="Powell A.J."/>
            <person name="Barry K."/>
            <person name="Miller A.N."/>
            <person name="Grigoriev I.V."/>
            <person name="Debuchy R."/>
            <person name="Gladieux P."/>
            <person name="Thoren M.H."/>
            <person name="Johannesson H."/>
        </authorList>
    </citation>
    <scope>NUCLEOTIDE SEQUENCE</scope>
    <source>
        <strain evidence="1">CBS 958.72</strain>
    </source>
</reference>
<dbReference type="AlphaFoldDB" id="A0AAE0KNQ3"/>
<accession>A0AAE0KNQ3</accession>
<dbReference type="EMBL" id="JAULSN010000002">
    <property type="protein sequence ID" value="KAK3379552.1"/>
    <property type="molecule type" value="Genomic_DNA"/>
</dbReference>
<organism evidence="1 2">
    <name type="scientific">Lasiosphaeria ovina</name>
    <dbReference type="NCBI Taxonomy" id="92902"/>
    <lineage>
        <taxon>Eukaryota</taxon>
        <taxon>Fungi</taxon>
        <taxon>Dikarya</taxon>
        <taxon>Ascomycota</taxon>
        <taxon>Pezizomycotina</taxon>
        <taxon>Sordariomycetes</taxon>
        <taxon>Sordariomycetidae</taxon>
        <taxon>Sordariales</taxon>
        <taxon>Lasiosphaeriaceae</taxon>
        <taxon>Lasiosphaeria</taxon>
    </lineage>
</organism>
<evidence type="ECO:0000313" key="2">
    <source>
        <dbReference type="Proteomes" id="UP001287356"/>
    </source>
</evidence>
<gene>
    <name evidence="1" type="ORF">B0T24DRAFT_161779</name>
</gene>